<organism evidence="1 2">
    <name type="scientific">Gigaspora margarita</name>
    <dbReference type="NCBI Taxonomy" id="4874"/>
    <lineage>
        <taxon>Eukaryota</taxon>
        <taxon>Fungi</taxon>
        <taxon>Fungi incertae sedis</taxon>
        <taxon>Mucoromycota</taxon>
        <taxon>Glomeromycotina</taxon>
        <taxon>Glomeromycetes</taxon>
        <taxon>Diversisporales</taxon>
        <taxon>Gigasporaceae</taxon>
        <taxon>Gigaspora</taxon>
    </lineage>
</organism>
<reference evidence="1 2" key="1">
    <citation type="journal article" date="2019" name="Environ. Microbiol.">
        <title>At the nexus of three kingdoms: the genome of the mycorrhizal fungus Gigaspora margarita provides insights into plant, endobacterial and fungal interactions.</title>
        <authorList>
            <person name="Venice F."/>
            <person name="Ghignone S."/>
            <person name="Salvioli di Fossalunga A."/>
            <person name="Amselem J."/>
            <person name="Novero M."/>
            <person name="Xianan X."/>
            <person name="Sedzielewska Toro K."/>
            <person name="Morin E."/>
            <person name="Lipzen A."/>
            <person name="Grigoriev I.V."/>
            <person name="Henrissat B."/>
            <person name="Martin F.M."/>
            <person name="Bonfante P."/>
        </authorList>
    </citation>
    <scope>NUCLEOTIDE SEQUENCE [LARGE SCALE GENOMIC DNA]</scope>
    <source>
        <strain evidence="1 2">BEG34</strain>
    </source>
</reference>
<dbReference type="OrthoDB" id="2419720at2759"/>
<dbReference type="AlphaFoldDB" id="A0A8H3X1Z0"/>
<proteinExistence type="predicted"/>
<keyword evidence="2" id="KW-1185">Reference proteome</keyword>
<dbReference type="EMBL" id="WTPW01002036">
    <property type="protein sequence ID" value="KAF0400454.1"/>
    <property type="molecule type" value="Genomic_DNA"/>
</dbReference>
<gene>
    <name evidence="1" type="ORF">F8M41_009564</name>
</gene>
<evidence type="ECO:0000313" key="1">
    <source>
        <dbReference type="EMBL" id="KAF0400454.1"/>
    </source>
</evidence>
<sequence>MLYSSIARFHISIIPIRWYKDNIIAKLDQVLKNSPSLIAIESSTDTIVEVNLNLQSLRNFQSSNYQTTKTAINIALKTKSDNKLVQLLKNFISAKQNPGANNNSNEIVNSEAQDEKGIITLNQHLIDQTSDPHVTKIRDAPRKKRIKSAIEISKIKTMDKRLQTESIT</sequence>
<dbReference type="Proteomes" id="UP000439903">
    <property type="component" value="Unassembled WGS sequence"/>
</dbReference>
<comment type="caution">
    <text evidence="1">The sequence shown here is derived from an EMBL/GenBank/DDBJ whole genome shotgun (WGS) entry which is preliminary data.</text>
</comment>
<protein>
    <submittedName>
        <fullName evidence="1">Protein far1-related sequence 5-like</fullName>
    </submittedName>
</protein>
<name>A0A8H3X1Z0_GIGMA</name>
<evidence type="ECO:0000313" key="2">
    <source>
        <dbReference type="Proteomes" id="UP000439903"/>
    </source>
</evidence>
<accession>A0A8H3X1Z0</accession>